<feature type="compositionally biased region" description="Basic and acidic residues" evidence="1">
    <location>
        <begin position="769"/>
        <end position="782"/>
    </location>
</feature>
<organism evidence="3 4">
    <name type="scientific">Paragonimus heterotremus</name>
    <dbReference type="NCBI Taxonomy" id="100268"/>
    <lineage>
        <taxon>Eukaryota</taxon>
        <taxon>Metazoa</taxon>
        <taxon>Spiralia</taxon>
        <taxon>Lophotrochozoa</taxon>
        <taxon>Platyhelminthes</taxon>
        <taxon>Trematoda</taxon>
        <taxon>Digenea</taxon>
        <taxon>Plagiorchiida</taxon>
        <taxon>Troglotremata</taxon>
        <taxon>Troglotrematidae</taxon>
        <taxon>Paragonimus</taxon>
    </lineage>
</organism>
<dbReference type="PANTHER" id="PTHR46270">
    <property type="entry name" value="ARMADILLO-TYPE FOLD-RELATED"/>
    <property type="match status" value="1"/>
</dbReference>
<evidence type="ECO:0000259" key="2">
    <source>
        <dbReference type="Pfam" id="PF13676"/>
    </source>
</evidence>
<dbReference type="PANTHER" id="PTHR46270:SF2">
    <property type="entry name" value="TIR DOMAIN-CONTAINING PROTEIN"/>
    <property type="match status" value="1"/>
</dbReference>
<dbReference type="EMBL" id="LUCH01017676">
    <property type="protein sequence ID" value="KAF5394807.1"/>
    <property type="molecule type" value="Genomic_DNA"/>
</dbReference>
<feature type="compositionally biased region" description="Polar residues" evidence="1">
    <location>
        <begin position="840"/>
        <end position="855"/>
    </location>
</feature>
<name>A0A8J4WSL6_9TREM</name>
<dbReference type="SUPFAM" id="SSF47769">
    <property type="entry name" value="SAM/Pointed domain"/>
    <property type="match status" value="1"/>
</dbReference>
<evidence type="ECO:0000313" key="3">
    <source>
        <dbReference type="EMBL" id="KAF5394807.1"/>
    </source>
</evidence>
<proteinExistence type="predicted"/>
<dbReference type="AlphaFoldDB" id="A0A8J4WSL6"/>
<feature type="compositionally biased region" description="Basic and acidic residues" evidence="1">
    <location>
        <begin position="675"/>
        <end position="689"/>
    </location>
</feature>
<feature type="region of interest" description="Disordered" evidence="1">
    <location>
        <begin position="768"/>
        <end position="791"/>
    </location>
</feature>
<keyword evidence="4" id="KW-1185">Reference proteome</keyword>
<feature type="compositionally biased region" description="Basic and acidic residues" evidence="1">
    <location>
        <begin position="875"/>
        <end position="910"/>
    </location>
</feature>
<protein>
    <recommendedName>
        <fullName evidence="2">TIR domain-containing protein</fullName>
    </recommendedName>
</protein>
<dbReference type="Proteomes" id="UP000748531">
    <property type="component" value="Unassembled WGS sequence"/>
</dbReference>
<dbReference type="InterPro" id="IPR000157">
    <property type="entry name" value="TIR_dom"/>
</dbReference>
<accession>A0A8J4WSL6</accession>
<reference evidence="3" key="1">
    <citation type="submission" date="2019-05" db="EMBL/GenBank/DDBJ databases">
        <title>Annotation for the trematode Paragonimus heterotremus.</title>
        <authorList>
            <person name="Choi Y.-J."/>
        </authorList>
    </citation>
    <scope>NUCLEOTIDE SEQUENCE</scope>
    <source>
        <strain evidence="3">LC</strain>
    </source>
</reference>
<dbReference type="GO" id="GO:0007165">
    <property type="term" value="P:signal transduction"/>
    <property type="evidence" value="ECO:0007669"/>
    <property type="project" value="InterPro"/>
</dbReference>
<sequence>MHESGTDEKPLLTVDKVDAADTNTDSLAIPRCRADYTLIETRKFIDDIMAILKRLDDLANLIPLYRTTKQLNRTFTICPQLRIPLAKYLNECRFPALATKLIKRLNNIGVFTSDGTWFSTFYLYNIAWNYTDSDSEFATSLAVAGISHLLNLNFGHPPYLKNINSKNVYFLIKASLSILHNIVKVPGNRDMGQYTEGRDALINILKFKGEESLRCIASLCLAHTLNQTDIELVFDCETGQPDLLQLLLGHLYSANASTRRKHHGFPVSVIMNALSVFSVNKPVQPLLLRINVETFSKSIRPQSIPPINCVKFLLKLTETFLSPVSTEEAEKEAYAATCIIYHLMFNHEIRDEQKVVESINHIRNLSLYPTVIDKPDKALSRLLESLLWQAAQPPLPTKFVKYKLPEPSYCGPIVMSYAPTNRPAVAYFVDQLRAASLPVWNDTENTVIDQNSARQTCLSALAGTVMDHKGWLQSLNQATLMIVCLSDAYRINPGCRSEVEYFISANTESHPKMIIYIILPPKFTPNGWIAELPGISEALDFTHRQTFIATLQQLVTLAGKLYGIVVADGPLESVTYNSQEGQKGYISVEELNGLKSSSIFLTSSQSDESKHSGITQTVEQMVSKGSPRNAAAPDLKNHTSSSNTLTPLQSSESEAFSQHYDDYEPVASVPNTDLSAHKQPEHPEADVESQRCQLPVTTRLSTENMMEPTILDTSKIDHPADVYDKKSEVLQKQNVPKVIVDERPMNSAIKDGLSESAIEASNKTFLAEDSAKSGDRNQKSENHLQANVTESQSIEMQTFEERLPSTAKKEVILSDKTNDLTFNSGRSASAETIKSEIRASSKTGHTSDVLNSVQEPCTLPGIVTPGPDNSQTSRTSEKKSAPTFHMKENVPKVEMSLKDQDCKTLSRRSENTLPSIRKQNGHRLKADQNEESKSTLKPLSPISTALVDLSNAEPINRETTYDIHTESIKDTLPNIVAASARPALKSNPGSEIVLEDSRGRKATMLPPKITHEGTLRLAGSPETSRTISSLKPINLGENTVRSARSTSVQTVSQLDHVKSIPTMTSISSQIFAESNGQKGLPSSLFQTPFVRDADNVIHGITSHEDIVLPHVRSWTVEQVTEWLTKKGLQHLSTKLCGGMDGVILSQLICLRYWAPEYFAKSIRSELGLSFIEGLRLVEAMEELTKRNHTSR</sequence>
<dbReference type="Pfam" id="PF13676">
    <property type="entry name" value="TIR_2"/>
    <property type="match status" value="1"/>
</dbReference>
<evidence type="ECO:0000256" key="1">
    <source>
        <dbReference type="SAM" id="MobiDB-lite"/>
    </source>
</evidence>
<feature type="region of interest" description="Disordered" evidence="1">
    <location>
        <begin position="823"/>
        <end position="936"/>
    </location>
</feature>
<feature type="compositionally biased region" description="Basic and acidic residues" evidence="1">
    <location>
        <begin position="924"/>
        <end position="934"/>
    </location>
</feature>
<feature type="region of interest" description="Disordered" evidence="1">
    <location>
        <begin position="620"/>
        <end position="693"/>
    </location>
</feature>
<comment type="caution">
    <text evidence="3">The sequence shown here is derived from an EMBL/GenBank/DDBJ whole genome shotgun (WGS) entry which is preliminary data.</text>
</comment>
<dbReference type="OrthoDB" id="2148946at2759"/>
<feature type="domain" description="TIR" evidence="2">
    <location>
        <begin position="413"/>
        <end position="554"/>
    </location>
</feature>
<dbReference type="InterPro" id="IPR013761">
    <property type="entry name" value="SAM/pointed_sf"/>
</dbReference>
<gene>
    <name evidence="3" type="ORF">PHET_10115</name>
</gene>
<feature type="compositionally biased region" description="Polar residues" evidence="1">
    <location>
        <begin position="638"/>
        <end position="656"/>
    </location>
</feature>
<feature type="compositionally biased region" description="Polar residues" evidence="1">
    <location>
        <begin position="823"/>
        <end position="832"/>
    </location>
</feature>
<evidence type="ECO:0000313" key="4">
    <source>
        <dbReference type="Proteomes" id="UP000748531"/>
    </source>
</evidence>